<evidence type="ECO:0000313" key="2">
    <source>
        <dbReference type="EMBL" id="KGO84583.1"/>
    </source>
</evidence>
<proteinExistence type="predicted"/>
<dbReference type="InterPro" id="IPR003961">
    <property type="entry name" value="FN3_dom"/>
</dbReference>
<feature type="non-terminal residue" evidence="2">
    <location>
        <position position="1"/>
    </location>
</feature>
<dbReference type="InterPro" id="IPR036116">
    <property type="entry name" value="FN3_sf"/>
</dbReference>
<gene>
    <name evidence="2" type="ORF">Q765_20810</name>
</gene>
<reference evidence="2 3" key="1">
    <citation type="submission" date="2013-09" db="EMBL/GenBank/DDBJ databases">
        <authorList>
            <person name="Zeng Z."/>
            <person name="Chen C."/>
        </authorList>
    </citation>
    <scope>NUCLEOTIDE SEQUENCE [LARGE SCALE GENOMIC DNA]</scope>
    <source>
        <strain evidence="2 3">WB 3.3-2</strain>
    </source>
</reference>
<protein>
    <recommendedName>
        <fullName evidence="1">Fibronectin type-III domain-containing protein</fullName>
    </recommendedName>
</protein>
<dbReference type="RefSeq" id="WP_035643214.1">
    <property type="nucleotide sequence ID" value="NZ_JRLX01000053.1"/>
</dbReference>
<evidence type="ECO:0000313" key="3">
    <source>
        <dbReference type="Proteomes" id="UP000030152"/>
    </source>
</evidence>
<dbReference type="AlphaFoldDB" id="A0A0A2LZE3"/>
<dbReference type="SUPFAM" id="SSF49265">
    <property type="entry name" value="Fibronectin type III"/>
    <property type="match status" value="2"/>
</dbReference>
<accession>A0A0A2LZE3</accession>
<dbReference type="EMBL" id="JRLX01000053">
    <property type="protein sequence ID" value="KGO84583.1"/>
    <property type="molecule type" value="Genomic_DNA"/>
</dbReference>
<dbReference type="InterPro" id="IPR045474">
    <property type="entry name" value="GEVED"/>
</dbReference>
<dbReference type="Proteomes" id="UP000030152">
    <property type="component" value="Unassembled WGS sequence"/>
</dbReference>
<evidence type="ECO:0000259" key="1">
    <source>
        <dbReference type="PROSITE" id="PS50853"/>
    </source>
</evidence>
<name>A0A0A2LZE3_9FLAO</name>
<dbReference type="eggNOG" id="COG1404">
    <property type="taxonomic scope" value="Bacteria"/>
</dbReference>
<dbReference type="STRING" id="1121895.GCA_000378485_01802"/>
<organism evidence="2 3">
    <name type="scientific">Flavobacterium rivuli WB 3.3-2 = DSM 21788</name>
    <dbReference type="NCBI Taxonomy" id="1121895"/>
    <lineage>
        <taxon>Bacteria</taxon>
        <taxon>Pseudomonadati</taxon>
        <taxon>Bacteroidota</taxon>
        <taxon>Flavobacteriia</taxon>
        <taxon>Flavobacteriales</taxon>
        <taxon>Flavobacteriaceae</taxon>
        <taxon>Flavobacterium</taxon>
    </lineage>
</organism>
<dbReference type="PROSITE" id="PS50853">
    <property type="entry name" value="FN3"/>
    <property type="match status" value="1"/>
</dbReference>
<feature type="non-terminal residue" evidence="2">
    <location>
        <position position="920"/>
    </location>
</feature>
<keyword evidence="3" id="KW-1185">Reference proteome</keyword>
<dbReference type="Gene3D" id="2.60.40.10">
    <property type="entry name" value="Immunoglobulins"/>
    <property type="match status" value="2"/>
</dbReference>
<dbReference type="InterPro" id="IPR013783">
    <property type="entry name" value="Ig-like_fold"/>
</dbReference>
<comment type="caution">
    <text evidence="2">The sequence shown here is derived from an EMBL/GenBank/DDBJ whole genome shotgun (WGS) entry which is preliminary data.</text>
</comment>
<sequence>TKIWVDWNNNFTFEDSEQVYAIVSPYSTRATLTGTFTVPLTTTLGNHRLRVGIVPEWLGTATPCFTGDWGAFEDYTINVTPAPTCFSPTAITGVNINAGTINLSWTAPTQGTIPAGYEYAVTTTQAAPASGTTVTGTAVTGLTVTPNAVNYLHVRTNCGNGDYSQWTTLPFFNGACIPAPGDVDGQGITNVTIGTINNTTNREAGNYGNYAAQVVNIQQGVNQQFSVSLATFVPYNVKIWADWNDDLDFNDEGEQIYSGLSADAGSTTLYGIFTVPVTATLGNHQLRIGAVPGGGATPCITGGYGTYEDYTINVTTPPTCYSPDDVNGVATASGTANLSWSAPALGETPAGYEYAVTTSATPPATGTATTQTSVTGYTGLIDNTYYYLHVRSNCGNNDFSQWVVSYKFRYLQGDICSTAVDLASLTSPYSFSTEGAENNHAPTCGFGAAADVFYSIEVPNGYSLSIGLTASNYDFISSLFYGGCTQENRTVVFCTDTFSEVQSTIWENTTGSAQTLYWVQDGYETYSGTYTINWSLIPPVTCDKPTQVTATATSLTTANISWAVPNTGTPNGYEYAVTTNEIHPESGTYTTALSITGIAVTPNVNSYLHVRSVCSAEDGNSVWVTYPFFTGYCVPVNTASTEYYITGITTTGGQTNFSSASPDFSAYTDYTSQYTVTSYPGGSFSIQATAPNATDTYLYTVWIDWNNDYDFDDEGERIIDTALLRSPAAIGNITIPAGTPVGSYRMRIRNARNGAPIPACGEQGSGEAEDYTLNVTDAPSCYPPFGLSVTAVDTTTAELRWSPPLLGDAPTGYEYVFGPSATLPAGNGTTTTDFFIDDAAYNPAQPAYLFVRTNCGAGEYSTWETVSLLGTNTPELLANSVIVYKEANGINIKSGTVLMTGISIHDIQGRVLYSQADINN</sequence>
<dbReference type="Pfam" id="PF20009">
    <property type="entry name" value="GEVED"/>
    <property type="match status" value="3"/>
</dbReference>
<feature type="domain" description="Fibronectin type-III" evidence="1">
    <location>
        <begin position="783"/>
        <end position="876"/>
    </location>
</feature>